<feature type="transmembrane region" description="Helical" evidence="3">
    <location>
        <begin position="459"/>
        <end position="477"/>
    </location>
</feature>
<feature type="repeat" description="ANK" evidence="1">
    <location>
        <begin position="102"/>
        <end position="125"/>
    </location>
</feature>
<dbReference type="PROSITE" id="PS50088">
    <property type="entry name" value="ANK_REPEAT"/>
    <property type="match status" value="2"/>
</dbReference>
<keyword evidence="3" id="KW-1133">Transmembrane helix</keyword>
<evidence type="ECO:0000259" key="4">
    <source>
        <dbReference type="Pfam" id="PF13962"/>
    </source>
</evidence>
<evidence type="ECO:0000256" key="1">
    <source>
        <dbReference type="PROSITE-ProRule" id="PRU00023"/>
    </source>
</evidence>
<feature type="compositionally biased region" description="Basic and acidic residues" evidence="2">
    <location>
        <begin position="10"/>
        <end position="21"/>
    </location>
</feature>
<gene>
    <name evidence="5" type="ORF">MANES_05G191900v8</name>
</gene>
<evidence type="ECO:0000313" key="6">
    <source>
        <dbReference type="Proteomes" id="UP000091857"/>
    </source>
</evidence>
<comment type="caution">
    <text evidence="5">The sequence shown here is derived from an EMBL/GenBank/DDBJ whole genome shotgun (WGS) entry which is preliminary data.</text>
</comment>
<feature type="repeat" description="ANK" evidence="1">
    <location>
        <begin position="136"/>
        <end position="158"/>
    </location>
</feature>
<dbReference type="SUPFAM" id="SSF48403">
    <property type="entry name" value="Ankyrin repeat"/>
    <property type="match status" value="1"/>
</dbReference>
<keyword evidence="1" id="KW-0040">ANK repeat</keyword>
<feature type="transmembrane region" description="Helical" evidence="3">
    <location>
        <begin position="570"/>
        <end position="598"/>
    </location>
</feature>
<dbReference type="OrthoDB" id="850765at2759"/>
<dbReference type="PANTHER" id="PTHR24177">
    <property type="entry name" value="CASKIN"/>
    <property type="match status" value="1"/>
</dbReference>
<name>A0A2C9VZ44_MANES</name>
<dbReference type="EMBL" id="CM004391">
    <property type="protein sequence ID" value="OAY51147.1"/>
    <property type="molecule type" value="Genomic_DNA"/>
</dbReference>
<keyword evidence="6" id="KW-1185">Reference proteome</keyword>
<evidence type="ECO:0000256" key="3">
    <source>
        <dbReference type="SAM" id="Phobius"/>
    </source>
</evidence>
<feature type="transmembrane region" description="Helical" evidence="3">
    <location>
        <begin position="542"/>
        <end position="564"/>
    </location>
</feature>
<accession>A0A2C9VZ44</accession>
<reference evidence="6" key="1">
    <citation type="journal article" date="2016" name="Nat. Biotechnol.">
        <title>Sequencing wild and cultivated cassava and related species reveals extensive interspecific hybridization and genetic diversity.</title>
        <authorList>
            <person name="Bredeson J.V."/>
            <person name="Lyons J.B."/>
            <person name="Prochnik S.E."/>
            <person name="Wu G.A."/>
            <person name="Ha C.M."/>
            <person name="Edsinger-Gonzales E."/>
            <person name="Grimwood J."/>
            <person name="Schmutz J."/>
            <person name="Rabbi I.Y."/>
            <person name="Egesi C."/>
            <person name="Nauluvula P."/>
            <person name="Lebot V."/>
            <person name="Ndunguru J."/>
            <person name="Mkamilo G."/>
            <person name="Bart R.S."/>
            <person name="Setter T.L."/>
            <person name="Gleadow R.M."/>
            <person name="Kulakow P."/>
            <person name="Ferguson M.E."/>
            <person name="Rounsley S."/>
            <person name="Rokhsar D.S."/>
        </authorList>
    </citation>
    <scope>NUCLEOTIDE SEQUENCE [LARGE SCALE GENOMIC DNA]</scope>
    <source>
        <strain evidence="6">cv. AM560-2</strain>
    </source>
</reference>
<dbReference type="GO" id="GO:0016020">
    <property type="term" value="C:membrane"/>
    <property type="evidence" value="ECO:0000318"/>
    <property type="project" value="GO_Central"/>
</dbReference>
<dbReference type="Gramene" id="Manes.05G191900.3.v8.1">
    <property type="protein sequence ID" value="Manes.05G191900.3.v8.1.CDS"/>
    <property type="gene ID" value="Manes.05G191900.v8.1"/>
</dbReference>
<dbReference type="Pfam" id="PF13962">
    <property type="entry name" value="PGG"/>
    <property type="match status" value="1"/>
</dbReference>
<dbReference type="InterPro" id="IPR002110">
    <property type="entry name" value="Ankyrin_rpt"/>
</dbReference>
<keyword evidence="3" id="KW-0812">Transmembrane</keyword>
<keyword evidence="3" id="KW-0472">Membrane</keyword>
<sequence length="616" mass="68761">MNGSLQQIKTTDRENENTSRTNARLDCKDSIYYLPLYKAAINGDWVAAERIFLDDHSAITAKLSSFEETALHVAVSTGRCNFFVQKLVEKMPLDSLGIANKIDETPLHYAAIAGNTEAAKMLVRKKPELVHKTGKYGYTPLHRAAQYGQKETVSYLLSVNRNENPSPLAGKLGVKLLNLLITADFYDIAIDLLKCYPMLALEEDTEGNTALMIMARKPQAFESGTHLGLFQLLLYHFFPGSISRASNAPKGGDVEDPSGSSEGFGQENKQYAFLQKIKDIRFMHLQAMELLRLLISEALKQSEAKVEKLLGNPVQVAATLGIHEFVTEIIRAYPRSVWLPDDHKRNIFHLAVLHRQEKVFNLLYQMSSYKHFFTVSYDKFGNNMLHLAGTLQPSNRISGAALQMQRELQWYKEVEKVVQPSFKEEKNKEGKTPGVVFSEEHKQLVGEGEKWMKDTASSYTLVAALMVTVVFAAAFTIPGGNDQTQGIPIFLNDKSFMIFAIADALALFSSSTSLLMFLGILTSRYAEEDFRRALPMRLSIGLITLFFSIASTLAAFSSSLHIVLSHRVRWIVVPIGLLACIPVTLFGLLQFPLLIAIVSSTFGPTIFSKQSEEIIL</sequence>
<dbReference type="Proteomes" id="UP000091857">
    <property type="component" value="Chromosome 5"/>
</dbReference>
<dbReference type="AlphaFoldDB" id="A0A2C9VZ44"/>
<proteinExistence type="predicted"/>
<dbReference type="OMA" id="ICPKDHS"/>
<dbReference type="InterPro" id="IPR026961">
    <property type="entry name" value="PGG_dom"/>
</dbReference>
<dbReference type="PANTHER" id="PTHR24177:SF365">
    <property type="entry name" value="ANKYRIN REPEAT-CONTAINING PROTEIN NPR4-LIKE ISOFORM X1"/>
    <property type="match status" value="1"/>
</dbReference>
<dbReference type="Pfam" id="PF12796">
    <property type="entry name" value="Ank_2"/>
    <property type="match status" value="1"/>
</dbReference>
<dbReference type="Gramene" id="Manes.05G191900.4.v8.1">
    <property type="protein sequence ID" value="Manes.05G191900.4.v8.1.CDS"/>
    <property type="gene ID" value="Manes.05G191900.v8.1"/>
</dbReference>
<dbReference type="SMART" id="SM00248">
    <property type="entry name" value="ANK"/>
    <property type="match status" value="5"/>
</dbReference>
<dbReference type="PROSITE" id="PS50297">
    <property type="entry name" value="ANK_REP_REGION"/>
    <property type="match status" value="2"/>
</dbReference>
<feature type="domain" description="PGG" evidence="4">
    <location>
        <begin position="449"/>
        <end position="562"/>
    </location>
</feature>
<feature type="transmembrane region" description="Helical" evidence="3">
    <location>
        <begin position="497"/>
        <end position="521"/>
    </location>
</feature>
<dbReference type="STRING" id="3983.A0A2C9VZ44"/>
<dbReference type="InterPro" id="IPR036770">
    <property type="entry name" value="Ankyrin_rpt-contain_sf"/>
</dbReference>
<evidence type="ECO:0000313" key="5">
    <source>
        <dbReference type="EMBL" id="OAY51147.1"/>
    </source>
</evidence>
<feature type="region of interest" description="Disordered" evidence="2">
    <location>
        <begin position="1"/>
        <end position="21"/>
    </location>
</feature>
<organism evidence="5 6">
    <name type="scientific">Manihot esculenta</name>
    <name type="common">Cassava</name>
    <name type="synonym">Jatropha manihot</name>
    <dbReference type="NCBI Taxonomy" id="3983"/>
    <lineage>
        <taxon>Eukaryota</taxon>
        <taxon>Viridiplantae</taxon>
        <taxon>Streptophyta</taxon>
        <taxon>Embryophyta</taxon>
        <taxon>Tracheophyta</taxon>
        <taxon>Spermatophyta</taxon>
        <taxon>Magnoliopsida</taxon>
        <taxon>eudicotyledons</taxon>
        <taxon>Gunneridae</taxon>
        <taxon>Pentapetalae</taxon>
        <taxon>rosids</taxon>
        <taxon>fabids</taxon>
        <taxon>Malpighiales</taxon>
        <taxon>Euphorbiaceae</taxon>
        <taxon>Crotonoideae</taxon>
        <taxon>Manihoteae</taxon>
        <taxon>Manihot</taxon>
    </lineage>
</organism>
<dbReference type="Gene3D" id="1.25.40.20">
    <property type="entry name" value="Ankyrin repeat-containing domain"/>
    <property type="match status" value="2"/>
</dbReference>
<evidence type="ECO:0000256" key="2">
    <source>
        <dbReference type="SAM" id="MobiDB-lite"/>
    </source>
</evidence>
<protein>
    <recommendedName>
        <fullName evidence="4">PGG domain-containing protein</fullName>
    </recommendedName>
</protein>